<accession>A0ABZ2QQZ0</accession>
<reference evidence="2 3" key="1">
    <citation type="submission" date="2024-03" db="EMBL/GenBank/DDBJ databases">
        <title>The complete genome of Streptomyces sirii sp.nov.</title>
        <authorList>
            <person name="Zakalyukina Y.V."/>
            <person name="Belik A.R."/>
            <person name="Biryukov M.V."/>
            <person name="Baturina O.A."/>
            <person name="Kabilov M.R."/>
        </authorList>
    </citation>
    <scope>NUCLEOTIDE SEQUENCE [LARGE SCALE GENOMIC DNA]</scope>
    <source>
        <strain evidence="2 3">BP-8</strain>
    </source>
</reference>
<dbReference type="RefSeq" id="WP_407287307.1">
    <property type="nucleotide sequence ID" value="NZ_CP147982.1"/>
</dbReference>
<protein>
    <submittedName>
        <fullName evidence="2">DUF2975 domain-containing protein</fullName>
    </submittedName>
</protein>
<organism evidence="2 3">
    <name type="scientific">Streptomyces sirii</name>
    <dbReference type="NCBI Taxonomy" id="3127701"/>
    <lineage>
        <taxon>Bacteria</taxon>
        <taxon>Bacillati</taxon>
        <taxon>Actinomycetota</taxon>
        <taxon>Actinomycetes</taxon>
        <taxon>Kitasatosporales</taxon>
        <taxon>Streptomycetaceae</taxon>
        <taxon>Streptomyces</taxon>
    </lineage>
</organism>
<evidence type="ECO:0000313" key="3">
    <source>
        <dbReference type="Proteomes" id="UP001626628"/>
    </source>
</evidence>
<dbReference type="EMBL" id="CP147982">
    <property type="protein sequence ID" value="WXK78473.1"/>
    <property type="molecule type" value="Genomic_DNA"/>
</dbReference>
<dbReference type="Proteomes" id="UP001626628">
    <property type="component" value="Chromosome"/>
</dbReference>
<evidence type="ECO:0000256" key="1">
    <source>
        <dbReference type="SAM" id="Phobius"/>
    </source>
</evidence>
<feature type="transmembrane region" description="Helical" evidence="1">
    <location>
        <begin position="129"/>
        <end position="150"/>
    </location>
</feature>
<name>A0ABZ2QQZ0_9ACTN</name>
<keyword evidence="1" id="KW-0472">Membrane</keyword>
<keyword evidence="3" id="KW-1185">Reference proteome</keyword>
<evidence type="ECO:0000313" key="2">
    <source>
        <dbReference type="EMBL" id="WXK78473.1"/>
    </source>
</evidence>
<gene>
    <name evidence="2" type="ORF">WAB15_22125</name>
</gene>
<feature type="transmembrane region" description="Helical" evidence="1">
    <location>
        <begin position="88"/>
        <end position="109"/>
    </location>
</feature>
<proteinExistence type="predicted"/>
<keyword evidence="1" id="KW-1133">Transmembrane helix</keyword>
<sequence length="202" mass="21371">MNDTSWWTRAMEHVLELVLGLALLLVGLFQVLFPVLGVTGPLPPTASREVRVDAAARLSGATASGPVTLRGTDRAELVIHDPGLGQRVLLALPELAGGLLVIVILMVLLRMAGTFRAGDFFVPENTRRLTVVAVALVLMGILVPLLDMMTTNLLVRGEAMAEAVSPAKDYAVEPVFLAVLVAAAAGAFRNGTRLRADTEGLV</sequence>
<keyword evidence="1" id="KW-0812">Transmembrane</keyword>
<feature type="transmembrane region" description="Helical" evidence="1">
    <location>
        <begin position="170"/>
        <end position="188"/>
    </location>
</feature>